<proteinExistence type="predicted"/>
<accession>A0A1M5NJ91</accession>
<organism evidence="1 2">
    <name type="scientific">Bradyrhizobium erythrophlei</name>
    <dbReference type="NCBI Taxonomy" id="1437360"/>
    <lineage>
        <taxon>Bacteria</taxon>
        <taxon>Pseudomonadati</taxon>
        <taxon>Pseudomonadota</taxon>
        <taxon>Alphaproteobacteria</taxon>
        <taxon>Hyphomicrobiales</taxon>
        <taxon>Nitrobacteraceae</taxon>
        <taxon>Bradyrhizobium</taxon>
    </lineage>
</organism>
<gene>
    <name evidence="1" type="ORF">SAMN05443248_3017</name>
</gene>
<evidence type="ECO:0000313" key="2">
    <source>
        <dbReference type="Proteomes" id="UP000189796"/>
    </source>
</evidence>
<dbReference type="Proteomes" id="UP000189796">
    <property type="component" value="Chromosome I"/>
</dbReference>
<protein>
    <submittedName>
        <fullName evidence="1">Uncharacterized protein</fullName>
    </submittedName>
</protein>
<sequence>MRRSELSPRPCCDMGGVSWPRGLMEPRDLSASLFLFGTAARYSAILRGYYGHDGHSPAASMARSWMLAYWRGPPC</sequence>
<reference evidence="1 2" key="1">
    <citation type="submission" date="2016-11" db="EMBL/GenBank/DDBJ databases">
        <authorList>
            <person name="Jaros S."/>
            <person name="Januszkiewicz K."/>
            <person name="Wedrychowicz H."/>
        </authorList>
    </citation>
    <scope>NUCLEOTIDE SEQUENCE [LARGE SCALE GENOMIC DNA]</scope>
    <source>
        <strain evidence="1 2">GAS138</strain>
    </source>
</reference>
<dbReference type="EMBL" id="LT670817">
    <property type="protein sequence ID" value="SHG89572.1"/>
    <property type="molecule type" value="Genomic_DNA"/>
</dbReference>
<name>A0A1M5NJ91_9BRAD</name>
<dbReference type="AlphaFoldDB" id="A0A1M5NJ91"/>
<evidence type="ECO:0000313" key="1">
    <source>
        <dbReference type="EMBL" id="SHG89572.1"/>
    </source>
</evidence>